<sequence length="217" mass="22875">MNPNSQGALIGGGGWRAKGQMQVRLVASGCVSKGVGGSRSPDLRRPLSPAFHFILCIDGCGCCCKGSQCNPHGISAENVLRSGRTPTEGLHSPSLFLVRTSTRDVRNDIGPHSVIRDACHTPDSRRRSARHPTAESRTVASTVAPSAADGEAVARALPLGCRQNPKYPLPPALWVAPGAELRGRPPQAAGPPDDAGPVTPVDWAHLHNVATQGRRRE</sequence>
<feature type="region of interest" description="Disordered" evidence="1">
    <location>
        <begin position="109"/>
        <end position="146"/>
    </location>
</feature>
<evidence type="ECO:0000313" key="2">
    <source>
        <dbReference type="EMBL" id="KAG9234081.1"/>
    </source>
</evidence>
<accession>A0A9P7YI82</accession>
<evidence type="ECO:0000313" key="3">
    <source>
        <dbReference type="Proteomes" id="UP000824998"/>
    </source>
</evidence>
<feature type="compositionally biased region" description="Basic and acidic residues" evidence="1">
    <location>
        <begin position="109"/>
        <end position="126"/>
    </location>
</feature>
<feature type="compositionally biased region" description="Polar residues" evidence="1">
    <location>
        <begin position="135"/>
        <end position="144"/>
    </location>
</feature>
<name>A0A9P7YI82_9HELO</name>
<dbReference type="AlphaFoldDB" id="A0A9P7YI82"/>
<feature type="region of interest" description="Disordered" evidence="1">
    <location>
        <begin position="178"/>
        <end position="201"/>
    </location>
</feature>
<keyword evidence="3" id="KW-1185">Reference proteome</keyword>
<reference evidence="2" key="1">
    <citation type="journal article" date="2021" name="IMA Fungus">
        <title>Genomic characterization of three marine fungi, including Emericellopsis atlantica sp. nov. with signatures of a generalist lifestyle and marine biomass degradation.</title>
        <authorList>
            <person name="Hagestad O.C."/>
            <person name="Hou L."/>
            <person name="Andersen J.H."/>
            <person name="Hansen E.H."/>
            <person name="Altermark B."/>
            <person name="Li C."/>
            <person name="Kuhnert E."/>
            <person name="Cox R.J."/>
            <person name="Crous P.W."/>
            <person name="Spatafora J.W."/>
            <person name="Lail K."/>
            <person name="Amirebrahimi M."/>
            <person name="Lipzen A."/>
            <person name="Pangilinan J."/>
            <person name="Andreopoulos W."/>
            <person name="Hayes R.D."/>
            <person name="Ng V."/>
            <person name="Grigoriev I.V."/>
            <person name="Jackson S.A."/>
            <person name="Sutton T.D.S."/>
            <person name="Dobson A.D.W."/>
            <person name="Rama T."/>
        </authorList>
    </citation>
    <scope>NUCLEOTIDE SEQUENCE</scope>
    <source>
        <strain evidence="2">TRa018bII</strain>
    </source>
</reference>
<evidence type="ECO:0000256" key="1">
    <source>
        <dbReference type="SAM" id="MobiDB-lite"/>
    </source>
</evidence>
<dbReference type="Proteomes" id="UP000824998">
    <property type="component" value="Unassembled WGS sequence"/>
</dbReference>
<dbReference type="EMBL" id="MU251476">
    <property type="protein sequence ID" value="KAG9234081.1"/>
    <property type="molecule type" value="Genomic_DNA"/>
</dbReference>
<gene>
    <name evidence="2" type="ORF">BJ875DRAFT_510653</name>
</gene>
<comment type="caution">
    <text evidence="2">The sequence shown here is derived from an EMBL/GenBank/DDBJ whole genome shotgun (WGS) entry which is preliminary data.</text>
</comment>
<feature type="compositionally biased region" description="Low complexity" evidence="1">
    <location>
        <begin position="184"/>
        <end position="201"/>
    </location>
</feature>
<protein>
    <submittedName>
        <fullName evidence="2">Uncharacterized protein</fullName>
    </submittedName>
</protein>
<proteinExistence type="predicted"/>
<organism evidence="2 3">
    <name type="scientific">Amylocarpus encephaloides</name>
    <dbReference type="NCBI Taxonomy" id="45428"/>
    <lineage>
        <taxon>Eukaryota</taxon>
        <taxon>Fungi</taxon>
        <taxon>Dikarya</taxon>
        <taxon>Ascomycota</taxon>
        <taxon>Pezizomycotina</taxon>
        <taxon>Leotiomycetes</taxon>
        <taxon>Helotiales</taxon>
        <taxon>Helotiales incertae sedis</taxon>
        <taxon>Amylocarpus</taxon>
    </lineage>
</organism>